<dbReference type="AlphaFoldDB" id="A0A369B1Y1"/>
<dbReference type="Proteomes" id="UP000253034">
    <property type="component" value="Unassembled WGS sequence"/>
</dbReference>
<dbReference type="Gene3D" id="3.40.1620.10">
    <property type="entry name" value="YefM-like domain"/>
    <property type="match status" value="1"/>
</dbReference>
<evidence type="ECO:0000256" key="2">
    <source>
        <dbReference type="RuleBase" id="RU362080"/>
    </source>
</evidence>
<dbReference type="InterPro" id="IPR006442">
    <property type="entry name" value="Antitoxin_Phd/YefM"/>
</dbReference>
<evidence type="ECO:0000313" key="4">
    <source>
        <dbReference type="Proteomes" id="UP000253034"/>
    </source>
</evidence>
<dbReference type="InterPro" id="IPR036165">
    <property type="entry name" value="YefM-like_sf"/>
</dbReference>
<evidence type="ECO:0000256" key="1">
    <source>
        <dbReference type="ARBA" id="ARBA00009981"/>
    </source>
</evidence>
<dbReference type="Pfam" id="PF02604">
    <property type="entry name" value="PhdYeFM_antitox"/>
    <property type="match status" value="1"/>
</dbReference>
<dbReference type="OrthoDB" id="9795585at2"/>
<comment type="similarity">
    <text evidence="1 2">Belongs to the phD/YefM antitoxin family.</text>
</comment>
<dbReference type="SUPFAM" id="SSF143120">
    <property type="entry name" value="YefM-like"/>
    <property type="match status" value="1"/>
</dbReference>
<organism evidence="3 4">
    <name type="scientific">Anaerobacterium chartisolvens</name>
    <dbReference type="NCBI Taxonomy" id="1297424"/>
    <lineage>
        <taxon>Bacteria</taxon>
        <taxon>Bacillati</taxon>
        <taxon>Bacillota</taxon>
        <taxon>Clostridia</taxon>
        <taxon>Eubacteriales</taxon>
        <taxon>Oscillospiraceae</taxon>
        <taxon>Anaerobacterium</taxon>
    </lineage>
</organism>
<dbReference type="RefSeq" id="WP_114298107.1">
    <property type="nucleotide sequence ID" value="NZ_QPJT01000013.1"/>
</dbReference>
<protein>
    <recommendedName>
        <fullName evidence="2">Antitoxin</fullName>
    </recommendedName>
</protein>
<comment type="caution">
    <text evidence="3">The sequence shown here is derived from an EMBL/GenBank/DDBJ whole genome shotgun (WGS) entry which is preliminary data.</text>
</comment>
<comment type="function">
    <text evidence="2">Antitoxin component of a type II toxin-antitoxin (TA) system.</text>
</comment>
<reference evidence="3 4" key="1">
    <citation type="submission" date="2018-07" db="EMBL/GenBank/DDBJ databases">
        <title>Genomic Encyclopedia of Type Strains, Phase IV (KMG-IV): sequencing the most valuable type-strain genomes for metagenomic binning, comparative biology and taxonomic classification.</title>
        <authorList>
            <person name="Goeker M."/>
        </authorList>
    </citation>
    <scope>NUCLEOTIDE SEQUENCE [LARGE SCALE GENOMIC DNA]</scope>
    <source>
        <strain evidence="3 4">DSM 27016</strain>
    </source>
</reference>
<evidence type="ECO:0000313" key="3">
    <source>
        <dbReference type="EMBL" id="RCX15453.1"/>
    </source>
</evidence>
<proteinExistence type="inferred from homology"/>
<name>A0A369B1Y1_9FIRM</name>
<dbReference type="EMBL" id="QPJT01000013">
    <property type="protein sequence ID" value="RCX15453.1"/>
    <property type="molecule type" value="Genomic_DNA"/>
</dbReference>
<keyword evidence="4" id="KW-1185">Reference proteome</keyword>
<accession>A0A369B1Y1</accession>
<gene>
    <name evidence="3" type="ORF">DFR58_11333</name>
</gene>
<sequence>MSTIIKSSSELRKNYNSIADICRKTKTPVFLTRNGVGDTVIMDMETFNRREENLLAAEHLLATERSRLLGTGGYTVDEFEKNMREAIARGAEHGE</sequence>